<dbReference type="InterPro" id="IPR003730">
    <property type="entry name" value="Cu_polyphenol_OxRdtase"/>
</dbReference>
<comment type="catalytic activity">
    <reaction evidence="10">
        <text>S-methyl-5'-thioadenosine + phosphate = 5-(methylsulfanyl)-alpha-D-ribose 1-phosphate + adenine</text>
        <dbReference type="Rhea" id="RHEA:11852"/>
        <dbReference type="ChEBI" id="CHEBI:16708"/>
        <dbReference type="ChEBI" id="CHEBI:17509"/>
        <dbReference type="ChEBI" id="CHEBI:43474"/>
        <dbReference type="ChEBI" id="CHEBI:58533"/>
        <dbReference type="EC" id="2.4.2.28"/>
    </reaction>
    <physiologicalReaction direction="left-to-right" evidence="10">
        <dbReference type="Rhea" id="RHEA:11853"/>
    </physiologicalReaction>
</comment>
<evidence type="ECO:0000256" key="6">
    <source>
        <dbReference type="ARBA" id="ARBA00022801"/>
    </source>
</evidence>
<comment type="catalytic activity">
    <reaction evidence="8">
        <text>adenosine + H2O + H(+) = inosine + NH4(+)</text>
        <dbReference type="Rhea" id="RHEA:24408"/>
        <dbReference type="ChEBI" id="CHEBI:15377"/>
        <dbReference type="ChEBI" id="CHEBI:15378"/>
        <dbReference type="ChEBI" id="CHEBI:16335"/>
        <dbReference type="ChEBI" id="CHEBI:17596"/>
        <dbReference type="ChEBI" id="CHEBI:28938"/>
        <dbReference type="EC" id="3.5.4.4"/>
    </reaction>
    <physiologicalReaction direction="left-to-right" evidence="8">
        <dbReference type="Rhea" id="RHEA:24409"/>
    </physiologicalReaction>
</comment>
<comment type="function">
    <text evidence="2">Purine nucleoside enzyme that catalyzes the phosphorolysis of adenosine and inosine nucleosides, yielding D-ribose 1-phosphate and the respective free bases, adenine and hypoxanthine. Also catalyzes the phosphorolysis of S-methyl-5'-thioadenosine into adenine and S-methyl-5-thio-alpha-D-ribose 1-phosphate. Also has adenosine deaminase activity.</text>
</comment>
<dbReference type="EMBL" id="FOIN01000025">
    <property type="protein sequence ID" value="SET65804.1"/>
    <property type="molecule type" value="Genomic_DNA"/>
</dbReference>
<keyword evidence="6" id="KW-0378">Hydrolase</keyword>
<dbReference type="RefSeq" id="WP_092354908.1">
    <property type="nucleotide sequence ID" value="NZ_FOIN01000025.1"/>
</dbReference>
<evidence type="ECO:0000256" key="1">
    <source>
        <dbReference type="ARBA" id="ARBA00000553"/>
    </source>
</evidence>
<dbReference type="Proteomes" id="UP000198558">
    <property type="component" value="Unassembled WGS sequence"/>
</dbReference>
<keyword evidence="5" id="KW-0479">Metal-binding</keyword>
<evidence type="ECO:0000256" key="5">
    <source>
        <dbReference type="ARBA" id="ARBA00022723"/>
    </source>
</evidence>
<evidence type="ECO:0000256" key="9">
    <source>
        <dbReference type="ARBA" id="ARBA00048968"/>
    </source>
</evidence>
<sequence>MKFIKWDTVENIEAYTITKKLGDMSYNNKNKELVLNNRKQLAKILNTDLDHMIAPHQIHSTNFREVSLKDGGSGMYCKDDAIIDTDALYTKDADLFLLSFHADCTPILLYSPETNIIAAIHSGWLGTTKQIISKVTKHLIEKEHCNPSTILAYIGPCICQNCLEVMDNVIDLVKEMDFDATPFYKKTDETHYLLDNKGLNKQMLLNLGLLENNITVSPYCTVENDDLFYSYRKHKDSGRNITIIKRKAD</sequence>
<comment type="catalytic activity">
    <reaction evidence="1">
        <text>inosine + phosphate = alpha-D-ribose 1-phosphate + hypoxanthine</text>
        <dbReference type="Rhea" id="RHEA:27646"/>
        <dbReference type="ChEBI" id="CHEBI:17368"/>
        <dbReference type="ChEBI" id="CHEBI:17596"/>
        <dbReference type="ChEBI" id="CHEBI:43474"/>
        <dbReference type="ChEBI" id="CHEBI:57720"/>
        <dbReference type="EC" id="2.4.2.1"/>
    </reaction>
    <physiologicalReaction direction="left-to-right" evidence="1">
        <dbReference type="Rhea" id="RHEA:27647"/>
    </physiologicalReaction>
</comment>
<evidence type="ECO:0000256" key="7">
    <source>
        <dbReference type="ARBA" id="ARBA00022833"/>
    </source>
</evidence>
<keyword evidence="7" id="KW-0862">Zinc</keyword>
<evidence type="ECO:0000256" key="11">
    <source>
        <dbReference type="RuleBase" id="RU361274"/>
    </source>
</evidence>
<dbReference type="GeneID" id="78288884"/>
<protein>
    <recommendedName>
        <fullName evidence="11">Purine nucleoside phosphorylase</fullName>
    </recommendedName>
</protein>
<dbReference type="CDD" id="cd16833">
    <property type="entry name" value="YfiH"/>
    <property type="match status" value="1"/>
</dbReference>
<evidence type="ECO:0000256" key="4">
    <source>
        <dbReference type="ARBA" id="ARBA00022679"/>
    </source>
</evidence>
<dbReference type="GO" id="GO:0017061">
    <property type="term" value="F:S-methyl-5-thioadenosine phosphorylase activity"/>
    <property type="evidence" value="ECO:0007669"/>
    <property type="project" value="UniProtKB-EC"/>
</dbReference>
<keyword evidence="4" id="KW-0808">Transferase</keyword>
<dbReference type="PANTHER" id="PTHR30616:SF2">
    <property type="entry name" value="PURINE NUCLEOSIDE PHOSPHORYLASE LACC1"/>
    <property type="match status" value="1"/>
</dbReference>
<dbReference type="Gene3D" id="3.60.140.10">
    <property type="entry name" value="CNF1/YfiH-like putative cysteine hydrolases"/>
    <property type="match status" value="1"/>
</dbReference>
<organism evidence="12 13">
    <name type="scientific">Thomasclavelia cocleata</name>
    <dbReference type="NCBI Taxonomy" id="69824"/>
    <lineage>
        <taxon>Bacteria</taxon>
        <taxon>Bacillati</taxon>
        <taxon>Bacillota</taxon>
        <taxon>Erysipelotrichia</taxon>
        <taxon>Erysipelotrichales</taxon>
        <taxon>Coprobacillaceae</taxon>
        <taxon>Thomasclavelia</taxon>
    </lineage>
</organism>
<dbReference type="InterPro" id="IPR038371">
    <property type="entry name" value="Cu_polyphenol_OxRdtase_sf"/>
</dbReference>
<evidence type="ECO:0000256" key="2">
    <source>
        <dbReference type="ARBA" id="ARBA00003215"/>
    </source>
</evidence>
<reference evidence="13" key="1">
    <citation type="submission" date="2016-10" db="EMBL/GenBank/DDBJ databases">
        <authorList>
            <person name="Varghese N."/>
            <person name="Submissions S."/>
        </authorList>
    </citation>
    <scope>NUCLEOTIDE SEQUENCE [LARGE SCALE GENOMIC DNA]</scope>
    <source>
        <strain evidence="13">DSM 1551</strain>
    </source>
</reference>
<dbReference type="SUPFAM" id="SSF64438">
    <property type="entry name" value="CNF1/YfiH-like putative cysteine hydrolases"/>
    <property type="match status" value="1"/>
</dbReference>
<proteinExistence type="inferred from homology"/>
<evidence type="ECO:0000313" key="12">
    <source>
        <dbReference type="EMBL" id="SET65804.1"/>
    </source>
</evidence>
<dbReference type="InterPro" id="IPR011324">
    <property type="entry name" value="Cytotoxic_necrot_fac-like_cat"/>
</dbReference>
<dbReference type="OrthoDB" id="4279at2"/>
<accession>A0A1I0G788</accession>
<gene>
    <name evidence="12" type="ORF">SAMN04489758_12535</name>
</gene>
<dbReference type="AlphaFoldDB" id="A0A1I0G788"/>
<keyword evidence="13" id="KW-1185">Reference proteome</keyword>
<dbReference type="GO" id="GO:0005507">
    <property type="term" value="F:copper ion binding"/>
    <property type="evidence" value="ECO:0007669"/>
    <property type="project" value="TreeGrafter"/>
</dbReference>
<evidence type="ECO:0000256" key="8">
    <source>
        <dbReference type="ARBA" id="ARBA00047989"/>
    </source>
</evidence>
<dbReference type="NCBIfam" id="TIGR00726">
    <property type="entry name" value="peptidoglycan editing factor PgeF"/>
    <property type="match status" value="1"/>
</dbReference>
<evidence type="ECO:0000313" key="13">
    <source>
        <dbReference type="Proteomes" id="UP000198558"/>
    </source>
</evidence>
<dbReference type="GO" id="GO:0016787">
    <property type="term" value="F:hydrolase activity"/>
    <property type="evidence" value="ECO:0007669"/>
    <property type="project" value="UniProtKB-KW"/>
</dbReference>
<evidence type="ECO:0000256" key="10">
    <source>
        <dbReference type="ARBA" id="ARBA00049893"/>
    </source>
</evidence>
<dbReference type="Pfam" id="PF02578">
    <property type="entry name" value="Cu-oxidase_4"/>
    <property type="match status" value="1"/>
</dbReference>
<comment type="similarity">
    <text evidence="3 11">Belongs to the purine nucleoside phosphorylase YfiH/LACC1 family.</text>
</comment>
<dbReference type="PANTHER" id="PTHR30616">
    <property type="entry name" value="UNCHARACTERIZED PROTEIN YFIH"/>
    <property type="match status" value="1"/>
</dbReference>
<evidence type="ECO:0000256" key="3">
    <source>
        <dbReference type="ARBA" id="ARBA00007353"/>
    </source>
</evidence>
<comment type="catalytic activity">
    <reaction evidence="9">
        <text>adenosine + phosphate = alpha-D-ribose 1-phosphate + adenine</text>
        <dbReference type="Rhea" id="RHEA:27642"/>
        <dbReference type="ChEBI" id="CHEBI:16335"/>
        <dbReference type="ChEBI" id="CHEBI:16708"/>
        <dbReference type="ChEBI" id="CHEBI:43474"/>
        <dbReference type="ChEBI" id="CHEBI:57720"/>
        <dbReference type="EC" id="2.4.2.1"/>
    </reaction>
    <physiologicalReaction direction="left-to-right" evidence="9">
        <dbReference type="Rhea" id="RHEA:27643"/>
    </physiologicalReaction>
</comment>
<name>A0A1I0G788_9FIRM</name>